<protein>
    <submittedName>
        <fullName evidence="9">Cell cycle control protein 50A</fullName>
    </submittedName>
</protein>
<dbReference type="OrthoDB" id="340608at2759"/>
<dbReference type="GO" id="GO:0005886">
    <property type="term" value="C:plasma membrane"/>
    <property type="evidence" value="ECO:0007669"/>
    <property type="project" value="TreeGrafter"/>
</dbReference>
<evidence type="ECO:0000313" key="9">
    <source>
        <dbReference type="EMBL" id="OXA51735.1"/>
    </source>
</evidence>
<keyword evidence="4 8" id="KW-1133">Transmembrane helix</keyword>
<sequence>MEMTSTDSNGNGGDIKESKKPSNSAFKQQRLTAWQPILTAGTVLPTFFVIGILFIPVGIGLWFFSDNVKEITVYYTTCTSLENSSTTCDQVLKDNRLATCSCEVEFTLPTNFNNRVYMYYALTNFYQNHRRYVKSRDDNQLWGDLSSISSDCSPFNMDKDGKKIFPCGAIANSMFNDEIALQYHPPDQKVKNVSLIRTGIAWDSDKRFKFRNPTNFGGNSSPIWNEFTKPKDWRKQLWELDPDNSENNGVQNEDFIVWMRTAALPNFRKLYRIVNSTADGFRGGLPAGKYSLLIKYSYEVNSFHGTKSIILSTTSLLGGKNPFLGIAYIIVGTICLVLGIAFLFIHINYGKSTWEMTNVDPRTPY</sequence>
<evidence type="ECO:0000256" key="8">
    <source>
        <dbReference type="SAM" id="Phobius"/>
    </source>
</evidence>
<evidence type="ECO:0000256" key="6">
    <source>
        <dbReference type="PIRNR" id="PIRNR015840"/>
    </source>
</evidence>
<dbReference type="EMBL" id="LNIX01000007">
    <property type="protein sequence ID" value="OXA51735.1"/>
    <property type="molecule type" value="Genomic_DNA"/>
</dbReference>
<comment type="subcellular location">
    <subcellularLocation>
        <location evidence="1">Membrane</location>
        <topology evidence="1">Multi-pass membrane protein</topology>
    </subcellularLocation>
</comment>
<evidence type="ECO:0000256" key="1">
    <source>
        <dbReference type="ARBA" id="ARBA00004141"/>
    </source>
</evidence>
<dbReference type="Pfam" id="PF03381">
    <property type="entry name" value="CDC50"/>
    <property type="match status" value="1"/>
</dbReference>
<keyword evidence="3 8" id="KW-0812">Transmembrane</keyword>
<keyword evidence="5 6" id="KW-0472">Membrane</keyword>
<feature type="transmembrane region" description="Helical" evidence="8">
    <location>
        <begin position="37"/>
        <end position="64"/>
    </location>
</feature>
<keyword evidence="10" id="KW-1185">Reference proteome</keyword>
<evidence type="ECO:0000313" key="10">
    <source>
        <dbReference type="Proteomes" id="UP000198287"/>
    </source>
</evidence>
<accession>A0A226E1X0</accession>
<proteinExistence type="inferred from homology"/>
<feature type="transmembrane region" description="Helical" evidence="8">
    <location>
        <begin position="323"/>
        <end position="345"/>
    </location>
</feature>
<evidence type="ECO:0000256" key="2">
    <source>
        <dbReference type="ARBA" id="ARBA00009457"/>
    </source>
</evidence>
<dbReference type="STRING" id="158441.A0A226E1X0"/>
<dbReference type="PANTHER" id="PTHR10926">
    <property type="entry name" value="CELL CYCLE CONTROL PROTEIN 50"/>
    <property type="match status" value="1"/>
</dbReference>
<dbReference type="PANTHER" id="PTHR10926:SF0">
    <property type="entry name" value="CDC50, ISOFORM A"/>
    <property type="match status" value="1"/>
</dbReference>
<dbReference type="InterPro" id="IPR005045">
    <property type="entry name" value="CDC50/LEM3_fam"/>
</dbReference>
<dbReference type="AlphaFoldDB" id="A0A226E1X0"/>
<gene>
    <name evidence="9" type="ORF">Fcan01_13177</name>
</gene>
<reference evidence="9 10" key="1">
    <citation type="submission" date="2015-12" db="EMBL/GenBank/DDBJ databases">
        <title>The genome of Folsomia candida.</title>
        <authorList>
            <person name="Faddeeva A."/>
            <person name="Derks M.F."/>
            <person name="Anvar Y."/>
            <person name="Smit S."/>
            <person name="Van Straalen N."/>
            <person name="Roelofs D."/>
        </authorList>
    </citation>
    <scope>NUCLEOTIDE SEQUENCE [LARGE SCALE GENOMIC DNA]</scope>
    <source>
        <strain evidence="9 10">VU population</strain>
        <tissue evidence="9">Whole body</tissue>
    </source>
</reference>
<name>A0A226E1X0_FOLCA</name>
<dbReference type="Proteomes" id="UP000198287">
    <property type="component" value="Unassembled WGS sequence"/>
</dbReference>
<comment type="caution">
    <text evidence="9">The sequence shown here is derived from an EMBL/GenBank/DDBJ whole genome shotgun (WGS) entry which is preliminary data.</text>
</comment>
<comment type="similarity">
    <text evidence="2 6">Belongs to the CDC50/LEM3 family.</text>
</comment>
<dbReference type="PIRSF" id="PIRSF015840">
    <property type="entry name" value="DUF284_TM_euk"/>
    <property type="match status" value="1"/>
</dbReference>
<feature type="region of interest" description="Disordered" evidence="7">
    <location>
        <begin position="1"/>
        <end position="23"/>
    </location>
</feature>
<dbReference type="GO" id="GO:0005783">
    <property type="term" value="C:endoplasmic reticulum"/>
    <property type="evidence" value="ECO:0007669"/>
    <property type="project" value="TreeGrafter"/>
</dbReference>
<evidence type="ECO:0000256" key="5">
    <source>
        <dbReference type="ARBA" id="ARBA00023136"/>
    </source>
</evidence>
<dbReference type="OMA" id="TWNNDQP"/>
<evidence type="ECO:0000256" key="4">
    <source>
        <dbReference type="ARBA" id="ARBA00022989"/>
    </source>
</evidence>
<organism evidence="9 10">
    <name type="scientific">Folsomia candida</name>
    <name type="common">Springtail</name>
    <dbReference type="NCBI Taxonomy" id="158441"/>
    <lineage>
        <taxon>Eukaryota</taxon>
        <taxon>Metazoa</taxon>
        <taxon>Ecdysozoa</taxon>
        <taxon>Arthropoda</taxon>
        <taxon>Hexapoda</taxon>
        <taxon>Collembola</taxon>
        <taxon>Entomobryomorpha</taxon>
        <taxon>Isotomoidea</taxon>
        <taxon>Isotomidae</taxon>
        <taxon>Proisotominae</taxon>
        <taxon>Folsomia</taxon>
    </lineage>
</organism>
<evidence type="ECO:0000256" key="3">
    <source>
        <dbReference type="ARBA" id="ARBA00022692"/>
    </source>
</evidence>
<evidence type="ECO:0000256" key="7">
    <source>
        <dbReference type="SAM" id="MobiDB-lite"/>
    </source>
</evidence>
<dbReference type="GO" id="GO:0005794">
    <property type="term" value="C:Golgi apparatus"/>
    <property type="evidence" value="ECO:0007669"/>
    <property type="project" value="TreeGrafter"/>
</dbReference>